<keyword evidence="2" id="KW-1185">Reference proteome</keyword>
<organism evidence="1 2">
    <name type="scientific">Armillaria borealis</name>
    <dbReference type="NCBI Taxonomy" id="47425"/>
    <lineage>
        <taxon>Eukaryota</taxon>
        <taxon>Fungi</taxon>
        <taxon>Dikarya</taxon>
        <taxon>Basidiomycota</taxon>
        <taxon>Agaricomycotina</taxon>
        <taxon>Agaricomycetes</taxon>
        <taxon>Agaricomycetidae</taxon>
        <taxon>Agaricales</taxon>
        <taxon>Marasmiineae</taxon>
        <taxon>Physalacriaceae</taxon>
        <taxon>Armillaria</taxon>
    </lineage>
</organism>
<protein>
    <submittedName>
        <fullName evidence="1">Uncharacterized protein</fullName>
    </submittedName>
</protein>
<evidence type="ECO:0000313" key="2">
    <source>
        <dbReference type="Proteomes" id="UP001175226"/>
    </source>
</evidence>
<evidence type="ECO:0000313" key="1">
    <source>
        <dbReference type="EMBL" id="KAK0430735.1"/>
    </source>
</evidence>
<sequence>MSFLRPENPPPESLIYILRGNITLPDEDLSQIQDTVFASEQAISHLTALVTGQCSQLLTKEASQLNERHKSLTQHLQLSEEYPLDILISYQDTFEEDDRGILSLILQHSTRWKRMQIKLDVSRTEVDTVMSELSIVAGNLPLLEELTFLSVGQLGNAGAYYTEMLVAAPSLWRAWLLPFNCVRRMAPLNANLTHYSGAVACLEDIQHIMKLPALIECYLRLMVNNCLTRTTPLRNDHIL</sequence>
<reference evidence="1" key="1">
    <citation type="submission" date="2023-06" db="EMBL/GenBank/DDBJ databases">
        <authorList>
            <consortium name="Lawrence Berkeley National Laboratory"/>
            <person name="Ahrendt S."/>
            <person name="Sahu N."/>
            <person name="Indic B."/>
            <person name="Wong-Bajracharya J."/>
            <person name="Merenyi Z."/>
            <person name="Ke H.-M."/>
            <person name="Monk M."/>
            <person name="Kocsube S."/>
            <person name="Drula E."/>
            <person name="Lipzen A."/>
            <person name="Balint B."/>
            <person name="Henrissat B."/>
            <person name="Andreopoulos B."/>
            <person name="Martin F.M."/>
            <person name="Harder C.B."/>
            <person name="Rigling D."/>
            <person name="Ford K.L."/>
            <person name="Foster G.D."/>
            <person name="Pangilinan J."/>
            <person name="Papanicolaou A."/>
            <person name="Barry K."/>
            <person name="LaButti K."/>
            <person name="Viragh M."/>
            <person name="Koriabine M."/>
            <person name="Yan M."/>
            <person name="Riley R."/>
            <person name="Champramary S."/>
            <person name="Plett K.L."/>
            <person name="Tsai I.J."/>
            <person name="Slot J."/>
            <person name="Sipos G."/>
            <person name="Plett J."/>
            <person name="Nagy L.G."/>
            <person name="Grigoriev I.V."/>
        </authorList>
    </citation>
    <scope>NUCLEOTIDE SEQUENCE</scope>
    <source>
        <strain evidence="1">FPL87.14</strain>
    </source>
</reference>
<gene>
    <name evidence="1" type="ORF">EV421DRAFT_1932168</name>
</gene>
<proteinExistence type="predicted"/>
<name>A0AA39IUK4_9AGAR</name>
<dbReference type="AlphaFoldDB" id="A0AA39IUK4"/>
<dbReference type="Proteomes" id="UP001175226">
    <property type="component" value="Unassembled WGS sequence"/>
</dbReference>
<comment type="caution">
    <text evidence="1">The sequence shown here is derived from an EMBL/GenBank/DDBJ whole genome shotgun (WGS) entry which is preliminary data.</text>
</comment>
<dbReference type="EMBL" id="JAUEPT010000135">
    <property type="protein sequence ID" value="KAK0430735.1"/>
    <property type="molecule type" value="Genomic_DNA"/>
</dbReference>
<accession>A0AA39IUK4</accession>